<dbReference type="EMBL" id="CM055740">
    <property type="protein sequence ID" value="KAJ8002867.1"/>
    <property type="molecule type" value="Genomic_DNA"/>
</dbReference>
<name>A0ACC2GGX8_DALPE</name>
<dbReference type="Proteomes" id="UP001157502">
    <property type="component" value="Chromosome 13"/>
</dbReference>
<reference evidence="1" key="1">
    <citation type="submission" date="2021-05" db="EMBL/GenBank/DDBJ databases">
        <authorList>
            <person name="Pan Q."/>
            <person name="Jouanno E."/>
            <person name="Zahm M."/>
            <person name="Klopp C."/>
            <person name="Cabau C."/>
            <person name="Louis A."/>
            <person name="Berthelot C."/>
            <person name="Parey E."/>
            <person name="Roest Crollius H."/>
            <person name="Montfort J."/>
            <person name="Robinson-Rechavi M."/>
            <person name="Bouchez O."/>
            <person name="Lampietro C."/>
            <person name="Lopez Roques C."/>
            <person name="Donnadieu C."/>
            <person name="Postlethwait J."/>
            <person name="Bobe J."/>
            <person name="Dillon D."/>
            <person name="Chandos A."/>
            <person name="von Hippel F."/>
            <person name="Guiguen Y."/>
        </authorList>
    </citation>
    <scope>NUCLEOTIDE SEQUENCE</scope>
    <source>
        <strain evidence="1">YG-Jan2019</strain>
    </source>
</reference>
<organism evidence="1 2">
    <name type="scientific">Dallia pectoralis</name>
    <name type="common">Alaska blackfish</name>
    <dbReference type="NCBI Taxonomy" id="75939"/>
    <lineage>
        <taxon>Eukaryota</taxon>
        <taxon>Metazoa</taxon>
        <taxon>Chordata</taxon>
        <taxon>Craniata</taxon>
        <taxon>Vertebrata</taxon>
        <taxon>Euteleostomi</taxon>
        <taxon>Actinopterygii</taxon>
        <taxon>Neopterygii</taxon>
        <taxon>Teleostei</taxon>
        <taxon>Protacanthopterygii</taxon>
        <taxon>Esociformes</taxon>
        <taxon>Umbridae</taxon>
        <taxon>Dallia</taxon>
    </lineage>
</organism>
<comment type="caution">
    <text evidence="1">The sequence shown here is derived from an EMBL/GenBank/DDBJ whole genome shotgun (WGS) entry which is preliminary data.</text>
</comment>
<evidence type="ECO:0000313" key="1">
    <source>
        <dbReference type="EMBL" id="KAJ8002867.1"/>
    </source>
</evidence>
<protein>
    <submittedName>
        <fullName evidence="1">Uncharacterized protein</fullName>
    </submittedName>
</protein>
<evidence type="ECO:0000313" key="2">
    <source>
        <dbReference type="Proteomes" id="UP001157502"/>
    </source>
</evidence>
<keyword evidence="2" id="KW-1185">Reference proteome</keyword>
<sequence>MDSSTLFVDKYLMTVSYQTVVESAGSVMSFARDKAVDVHVTNHLRERLTLDNLESLSFSIPGLHTRLKTTPENVVQFHYGHVLVYSLPPVPADENTHKPEDKEMSLTLSSCAFSSGVASGQTQGLPGDDAPAEIISDSSMKDRSSSSLCQPKDFHLNDPSDSQGSEEQSSCSVSEDYYTCSSAASLDSFSAPWSGRQGPAMGSPAGEPGSPPNLRSAAPTGEDQRCSTERLTVDFKGKSYVRVLSRAKHTADNDCVASWMVTDFTMRGELVFSLQLDFMVPRPNLPRWMEGIEERFC</sequence>
<gene>
    <name evidence="1" type="ORF">DPEC_G00163420</name>
</gene>
<proteinExistence type="predicted"/>
<accession>A0ACC2GGX8</accession>